<protein>
    <submittedName>
        <fullName evidence="1">Uncharacterized protein</fullName>
    </submittedName>
</protein>
<evidence type="ECO:0000313" key="2">
    <source>
        <dbReference type="Proteomes" id="UP000499080"/>
    </source>
</evidence>
<organism evidence="1 2">
    <name type="scientific">Araneus ventricosus</name>
    <name type="common">Orbweaver spider</name>
    <name type="synonym">Epeira ventricosa</name>
    <dbReference type="NCBI Taxonomy" id="182803"/>
    <lineage>
        <taxon>Eukaryota</taxon>
        <taxon>Metazoa</taxon>
        <taxon>Ecdysozoa</taxon>
        <taxon>Arthropoda</taxon>
        <taxon>Chelicerata</taxon>
        <taxon>Arachnida</taxon>
        <taxon>Araneae</taxon>
        <taxon>Araneomorphae</taxon>
        <taxon>Entelegynae</taxon>
        <taxon>Araneoidea</taxon>
        <taxon>Araneidae</taxon>
        <taxon>Araneus</taxon>
    </lineage>
</organism>
<dbReference type="AlphaFoldDB" id="A0A4Y2SWU7"/>
<sequence length="228" mass="25712">MKQTLLFTFRTQSTGKTKEQHLHKLATQTGNNSPIIATALSSTTRNLPACMGKTPKSKSYTPKDVQVKHLNVPWHEITGSNQQQWRLLLEEKKSNFYWPFNSDTEITTYNSGKGLPVAEKVPLTDDKNADQRPHRLSKFESGTFLTPQCGDGRNLVSAYNSSSCLLQVLEGDLDRMHLFSYKVPPDCENIILSDKLIFATSKNQPSNQHVLKIISRKFAEISSENSKK</sequence>
<dbReference type="EMBL" id="BGPR01024206">
    <property type="protein sequence ID" value="GBN92080.1"/>
    <property type="molecule type" value="Genomic_DNA"/>
</dbReference>
<dbReference type="Proteomes" id="UP000499080">
    <property type="component" value="Unassembled WGS sequence"/>
</dbReference>
<keyword evidence="2" id="KW-1185">Reference proteome</keyword>
<reference evidence="1 2" key="1">
    <citation type="journal article" date="2019" name="Sci. Rep.">
        <title>Orb-weaving spider Araneus ventricosus genome elucidates the spidroin gene catalogue.</title>
        <authorList>
            <person name="Kono N."/>
            <person name="Nakamura H."/>
            <person name="Ohtoshi R."/>
            <person name="Moran D.A.P."/>
            <person name="Shinohara A."/>
            <person name="Yoshida Y."/>
            <person name="Fujiwara M."/>
            <person name="Mori M."/>
            <person name="Tomita M."/>
            <person name="Arakawa K."/>
        </authorList>
    </citation>
    <scope>NUCLEOTIDE SEQUENCE [LARGE SCALE GENOMIC DNA]</scope>
</reference>
<accession>A0A4Y2SWU7</accession>
<comment type="caution">
    <text evidence="1">The sequence shown here is derived from an EMBL/GenBank/DDBJ whole genome shotgun (WGS) entry which is preliminary data.</text>
</comment>
<gene>
    <name evidence="1" type="ORF">AVEN_145645_1</name>
</gene>
<evidence type="ECO:0000313" key="1">
    <source>
        <dbReference type="EMBL" id="GBN92080.1"/>
    </source>
</evidence>
<name>A0A4Y2SWU7_ARAVE</name>
<dbReference type="OrthoDB" id="16281at2759"/>
<feature type="non-terminal residue" evidence="1">
    <location>
        <position position="228"/>
    </location>
</feature>
<proteinExistence type="predicted"/>